<reference evidence="8 9" key="1">
    <citation type="submission" date="2017-11" db="EMBL/GenBank/DDBJ databases">
        <title>Genomic Encyclopedia of Archaeal and Bacterial Type Strains, Phase II (KMG-II): From Individual Species to Whole Genera.</title>
        <authorList>
            <person name="Goeker M."/>
        </authorList>
    </citation>
    <scope>NUCLEOTIDE SEQUENCE [LARGE SCALE GENOMIC DNA]</scope>
    <source>
        <strain evidence="8 9">DSM 27763</strain>
    </source>
</reference>
<dbReference type="Pfam" id="PF06271">
    <property type="entry name" value="RDD"/>
    <property type="match status" value="1"/>
</dbReference>
<evidence type="ECO:0000256" key="3">
    <source>
        <dbReference type="ARBA" id="ARBA00022692"/>
    </source>
</evidence>
<dbReference type="Proteomes" id="UP000230842">
    <property type="component" value="Unassembled WGS sequence"/>
</dbReference>
<dbReference type="PANTHER" id="PTHR36115">
    <property type="entry name" value="PROLINE-RICH ANTIGEN HOMOLOG-RELATED"/>
    <property type="match status" value="1"/>
</dbReference>
<feature type="transmembrane region" description="Helical" evidence="6">
    <location>
        <begin position="29"/>
        <end position="50"/>
    </location>
</feature>
<dbReference type="InterPro" id="IPR010432">
    <property type="entry name" value="RDD"/>
</dbReference>
<comment type="subcellular location">
    <subcellularLocation>
        <location evidence="1">Cell membrane</location>
        <topology evidence="1">Multi-pass membrane protein</topology>
    </subcellularLocation>
</comment>
<organism evidence="8 9">
    <name type="scientific">Mumia flava</name>
    <dbReference type="NCBI Taxonomy" id="1348852"/>
    <lineage>
        <taxon>Bacteria</taxon>
        <taxon>Bacillati</taxon>
        <taxon>Actinomycetota</taxon>
        <taxon>Actinomycetes</taxon>
        <taxon>Propionibacteriales</taxon>
        <taxon>Nocardioidaceae</taxon>
        <taxon>Mumia</taxon>
    </lineage>
</organism>
<keyword evidence="5 6" id="KW-0472">Membrane</keyword>
<name>A0A2M9BKS4_9ACTN</name>
<gene>
    <name evidence="8" type="ORF">CLV56_2807</name>
</gene>
<evidence type="ECO:0000256" key="6">
    <source>
        <dbReference type="SAM" id="Phobius"/>
    </source>
</evidence>
<proteinExistence type="predicted"/>
<evidence type="ECO:0000256" key="5">
    <source>
        <dbReference type="ARBA" id="ARBA00023136"/>
    </source>
</evidence>
<keyword evidence="2" id="KW-1003">Cell membrane</keyword>
<evidence type="ECO:0000313" key="9">
    <source>
        <dbReference type="Proteomes" id="UP000230842"/>
    </source>
</evidence>
<accession>A0A2M9BKS4</accession>
<keyword evidence="3 6" id="KW-0812">Transmembrane</keyword>
<feature type="transmembrane region" description="Helical" evidence="6">
    <location>
        <begin position="62"/>
        <end position="84"/>
    </location>
</feature>
<dbReference type="GO" id="GO:0005886">
    <property type="term" value="C:plasma membrane"/>
    <property type="evidence" value="ECO:0007669"/>
    <property type="project" value="UniProtKB-SubCell"/>
</dbReference>
<evidence type="ECO:0000259" key="7">
    <source>
        <dbReference type="Pfam" id="PF06271"/>
    </source>
</evidence>
<dbReference type="OrthoDB" id="5245023at2"/>
<sequence length="155" mass="16452">MSASHGPGADLQGRPAGVVTRTIAGAVDYGLGVAAAAGTYAAVAALSFLVNPVGWSWPRWPFIVFLALGAAYLFVYLVTCWATSGRTLGGVLMGVRVVHHGERVRLPRAMLRGLIVVAFPVGLFWSAVDHRSRSVQDLLTRTSVVYAWRSSAATV</sequence>
<evidence type="ECO:0000256" key="2">
    <source>
        <dbReference type="ARBA" id="ARBA00022475"/>
    </source>
</evidence>
<dbReference type="PANTHER" id="PTHR36115:SF6">
    <property type="entry name" value="PROLINE-RICH ANTIGEN HOMOLOG"/>
    <property type="match status" value="1"/>
</dbReference>
<dbReference type="AlphaFoldDB" id="A0A2M9BKS4"/>
<keyword evidence="4 6" id="KW-1133">Transmembrane helix</keyword>
<keyword evidence="9" id="KW-1185">Reference proteome</keyword>
<feature type="transmembrane region" description="Helical" evidence="6">
    <location>
        <begin position="109"/>
        <end position="128"/>
    </location>
</feature>
<dbReference type="EMBL" id="PGEZ01000001">
    <property type="protein sequence ID" value="PJJ58556.1"/>
    <property type="molecule type" value="Genomic_DNA"/>
</dbReference>
<comment type="caution">
    <text evidence="8">The sequence shown here is derived from an EMBL/GenBank/DDBJ whole genome shotgun (WGS) entry which is preliminary data.</text>
</comment>
<evidence type="ECO:0000313" key="8">
    <source>
        <dbReference type="EMBL" id="PJJ58556.1"/>
    </source>
</evidence>
<feature type="domain" description="RDD" evidence="7">
    <location>
        <begin position="16"/>
        <end position="139"/>
    </location>
</feature>
<evidence type="ECO:0000256" key="1">
    <source>
        <dbReference type="ARBA" id="ARBA00004651"/>
    </source>
</evidence>
<dbReference type="RefSeq" id="WP_100414977.1">
    <property type="nucleotide sequence ID" value="NZ_PGEZ01000001.1"/>
</dbReference>
<evidence type="ECO:0000256" key="4">
    <source>
        <dbReference type="ARBA" id="ARBA00022989"/>
    </source>
</evidence>
<dbReference type="InterPro" id="IPR051791">
    <property type="entry name" value="Pra-immunoreactive"/>
</dbReference>
<protein>
    <submittedName>
        <fullName evidence="8">Putative RDD family membrane protein YckC</fullName>
    </submittedName>
</protein>